<keyword evidence="2" id="KW-0238">DNA-binding</keyword>
<keyword evidence="1" id="KW-0805">Transcription regulation</keyword>
<dbReference type="InterPro" id="IPR036388">
    <property type="entry name" value="WH-like_DNA-bd_sf"/>
</dbReference>
<comment type="caution">
    <text evidence="5">The sequence shown here is derived from an EMBL/GenBank/DDBJ whole genome shotgun (WGS) entry which is preliminary data.</text>
</comment>
<dbReference type="Proteomes" id="UP000240638">
    <property type="component" value="Unassembled WGS sequence"/>
</dbReference>
<dbReference type="PRINTS" id="PR00038">
    <property type="entry name" value="HTHLUXR"/>
</dbReference>
<dbReference type="SUPFAM" id="SSF46894">
    <property type="entry name" value="C-terminal effector domain of the bipartite response regulators"/>
    <property type="match status" value="1"/>
</dbReference>
<gene>
    <name evidence="5" type="ORF">C9I57_30300</name>
</gene>
<dbReference type="CDD" id="cd06170">
    <property type="entry name" value="LuxR_C_like"/>
    <property type="match status" value="1"/>
</dbReference>
<dbReference type="GO" id="GO:0006355">
    <property type="term" value="P:regulation of DNA-templated transcription"/>
    <property type="evidence" value="ECO:0007669"/>
    <property type="project" value="InterPro"/>
</dbReference>
<organism evidence="5 6">
    <name type="scientific">Trinickia symbiotica</name>
    <dbReference type="NCBI Taxonomy" id="863227"/>
    <lineage>
        <taxon>Bacteria</taxon>
        <taxon>Pseudomonadati</taxon>
        <taxon>Pseudomonadota</taxon>
        <taxon>Betaproteobacteria</taxon>
        <taxon>Burkholderiales</taxon>
        <taxon>Burkholderiaceae</taxon>
        <taxon>Trinickia</taxon>
    </lineage>
</organism>
<dbReference type="PROSITE" id="PS50043">
    <property type="entry name" value="HTH_LUXR_2"/>
    <property type="match status" value="1"/>
</dbReference>
<evidence type="ECO:0000313" key="6">
    <source>
        <dbReference type="Proteomes" id="UP000240638"/>
    </source>
</evidence>
<proteinExistence type="predicted"/>
<dbReference type="SUPFAM" id="SSF75516">
    <property type="entry name" value="Pheromone-binding domain of LuxR-like quorum-sensing transcription factors"/>
    <property type="match status" value="1"/>
</dbReference>
<dbReference type="InterPro" id="IPR036693">
    <property type="entry name" value="TF_LuxR_autoind-bd_dom_sf"/>
</dbReference>
<accession>A0A2T3XKH6</accession>
<evidence type="ECO:0000313" key="5">
    <source>
        <dbReference type="EMBL" id="PTB17038.1"/>
    </source>
</evidence>
<dbReference type="AlphaFoldDB" id="A0A2T3XKH6"/>
<feature type="domain" description="HTH luxR-type" evidence="4">
    <location>
        <begin position="151"/>
        <end position="216"/>
    </location>
</feature>
<dbReference type="Pfam" id="PF00196">
    <property type="entry name" value="GerE"/>
    <property type="match status" value="1"/>
</dbReference>
<evidence type="ECO:0000256" key="1">
    <source>
        <dbReference type="ARBA" id="ARBA00023015"/>
    </source>
</evidence>
<dbReference type="PANTHER" id="PTHR44688">
    <property type="entry name" value="DNA-BINDING TRANSCRIPTIONAL ACTIVATOR DEVR_DOSR"/>
    <property type="match status" value="1"/>
</dbReference>
<evidence type="ECO:0000256" key="2">
    <source>
        <dbReference type="ARBA" id="ARBA00023125"/>
    </source>
</evidence>
<dbReference type="Gene3D" id="1.10.10.10">
    <property type="entry name" value="Winged helix-like DNA-binding domain superfamily/Winged helix DNA-binding domain"/>
    <property type="match status" value="1"/>
</dbReference>
<dbReference type="Gene3D" id="3.30.450.80">
    <property type="entry name" value="Transcription factor LuxR-like, autoinducer-binding domain"/>
    <property type="match status" value="1"/>
</dbReference>
<keyword evidence="3" id="KW-0804">Transcription</keyword>
<evidence type="ECO:0000256" key="3">
    <source>
        <dbReference type="ARBA" id="ARBA00023163"/>
    </source>
</evidence>
<name>A0A2T3XKH6_9BURK</name>
<dbReference type="GO" id="GO:0003677">
    <property type="term" value="F:DNA binding"/>
    <property type="evidence" value="ECO:0007669"/>
    <property type="project" value="UniProtKB-KW"/>
</dbReference>
<dbReference type="InterPro" id="IPR000792">
    <property type="entry name" value="Tscrpt_reg_LuxR_C"/>
</dbReference>
<dbReference type="InterPro" id="IPR005143">
    <property type="entry name" value="TF_LuxR_autoind-bd_dom"/>
</dbReference>
<dbReference type="EMBL" id="PYUC01000025">
    <property type="protein sequence ID" value="PTB17038.1"/>
    <property type="molecule type" value="Genomic_DNA"/>
</dbReference>
<sequence>MTIASRILTQLGGRCYTYRWLHVDQRAGAITGQRCLVGCQPGWVHAYIRHQWYRNDPFVDYARRNGGPALASEIDAVGDHQWANELADRYGFRSMLVCPAHPPSGALIGLLQVGNELQQSTGEPTLWQHRVLLRALADEILDWGIATQREEEASLLDLDQRELTVLRLLRAGRTACNVAENLGISERTAYVIFRKINQKLGVSHIARAVDAATARGLIQ</sequence>
<dbReference type="SMART" id="SM00421">
    <property type="entry name" value="HTH_LUXR"/>
    <property type="match status" value="1"/>
</dbReference>
<dbReference type="InterPro" id="IPR016032">
    <property type="entry name" value="Sig_transdc_resp-reg_C-effctor"/>
</dbReference>
<evidence type="ECO:0000259" key="4">
    <source>
        <dbReference type="PROSITE" id="PS50043"/>
    </source>
</evidence>
<dbReference type="PANTHER" id="PTHR44688:SF16">
    <property type="entry name" value="DNA-BINDING TRANSCRIPTIONAL ACTIVATOR DEVR_DOSR"/>
    <property type="match status" value="1"/>
</dbReference>
<protein>
    <recommendedName>
        <fullName evidence="4">HTH luxR-type domain-containing protein</fullName>
    </recommendedName>
</protein>
<dbReference type="Pfam" id="PF03472">
    <property type="entry name" value="Autoind_bind"/>
    <property type="match status" value="1"/>
</dbReference>
<reference evidence="5 6" key="1">
    <citation type="submission" date="2018-03" db="EMBL/GenBank/DDBJ databases">
        <title>Whole genome analyses suggest that Burkholderia sensu lato contains two further novel genera in the rhizoxinica-symbiotica group Mycetohabitans gen. nov., and Trinickia gen. nov.: implications for the evolution of diazotrophy and nodulation in the Burkholderiaceae.</title>
        <authorList>
            <person name="Estrada De Los Santos P."/>
            <person name="Palmer M."/>
            <person name="Chavez-Ramirez B."/>
            <person name="Steenkamp E.T."/>
            <person name="Hirsch A.M."/>
            <person name="Manyaka P."/>
            <person name="Maluk M."/>
            <person name="Lafos M."/>
            <person name="Crook M."/>
            <person name="Gross E."/>
            <person name="Simon M.F."/>
            <person name="Bueno Dos Reis Junior F."/>
            <person name="Poole P.S."/>
            <person name="Venter S.N."/>
            <person name="James E.K."/>
        </authorList>
    </citation>
    <scope>NUCLEOTIDE SEQUENCE [LARGE SCALE GENOMIC DNA]</scope>
    <source>
        <strain evidence="5 6">JPY-366</strain>
    </source>
</reference>